<keyword evidence="2" id="KW-1185">Reference proteome</keyword>
<reference evidence="2" key="1">
    <citation type="submission" date="2019-07" db="EMBL/GenBank/DDBJ databases">
        <title>Chitinimonas sp. nov., isolated from Ny-Alesund, arctica soil.</title>
        <authorList>
            <person name="Xu Q."/>
            <person name="Peng F."/>
        </authorList>
    </citation>
    <scope>NUCLEOTIDE SEQUENCE [LARGE SCALE GENOMIC DNA]</scope>
    <source>
        <strain evidence="2">R3-44</strain>
    </source>
</reference>
<sequence>MLRVWQQVKGLVDAGVVARLRVEAGDARSSEQNEKMWAMLADIARQVEWYGQWLTAEEWKHVFSAALEKQRVVPALEGGGFVVLGVSTRRQSKRWFSDMFELMYAFGAERDVRWSAPVWMQEVGR</sequence>
<evidence type="ECO:0008006" key="3">
    <source>
        <dbReference type="Google" id="ProtNLM"/>
    </source>
</evidence>
<organism evidence="1 2">
    <name type="scientific">Chitinimonas arctica</name>
    <dbReference type="NCBI Taxonomy" id="2594795"/>
    <lineage>
        <taxon>Bacteria</taxon>
        <taxon>Pseudomonadati</taxon>
        <taxon>Pseudomonadota</taxon>
        <taxon>Betaproteobacteria</taxon>
        <taxon>Neisseriales</taxon>
        <taxon>Chitinibacteraceae</taxon>
        <taxon>Chitinimonas</taxon>
    </lineage>
</organism>
<evidence type="ECO:0000313" key="2">
    <source>
        <dbReference type="Proteomes" id="UP000317550"/>
    </source>
</evidence>
<dbReference type="EMBL" id="CP041730">
    <property type="protein sequence ID" value="QDQ29207.1"/>
    <property type="molecule type" value="Genomic_DNA"/>
</dbReference>
<name>A0A516SM17_9NEIS</name>
<evidence type="ECO:0000313" key="1">
    <source>
        <dbReference type="EMBL" id="QDQ29207.1"/>
    </source>
</evidence>
<dbReference type="SUPFAM" id="SSF103370">
    <property type="entry name" value="NinB"/>
    <property type="match status" value="1"/>
</dbReference>
<dbReference type="KEGG" id="cari:FNU76_04280"/>
<dbReference type="InterPro" id="IPR008711">
    <property type="entry name" value="Recombinase_NinB"/>
</dbReference>
<dbReference type="Gene3D" id="1.10.3790.10">
    <property type="entry name" value="NinB"/>
    <property type="match status" value="1"/>
</dbReference>
<gene>
    <name evidence="1" type="ORF">FNU76_04280</name>
</gene>
<accession>A0A516SM17</accession>
<dbReference type="Proteomes" id="UP000317550">
    <property type="component" value="Chromosome"/>
</dbReference>
<proteinExistence type="predicted"/>
<dbReference type="InterPro" id="IPR036619">
    <property type="entry name" value="NinB_sf"/>
</dbReference>
<dbReference type="AlphaFoldDB" id="A0A516SM17"/>
<dbReference type="Pfam" id="PF05772">
    <property type="entry name" value="NinB"/>
    <property type="match status" value="1"/>
</dbReference>
<protein>
    <recommendedName>
        <fullName evidence="3">Recombination protein NinB</fullName>
    </recommendedName>
</protein>
<dbReference type="OrthoDB" id="6064804at2"/>